<dbReference type="Proteomes" id="UP000243499">
    <property type="component" value="Chromosome 3"/>
</dbReference>
<accession>A0A2T8KIS2</accession>
<name>A0A2T8KIS2_9POAL</name>
<feature type="compositionally biased region" description="Basic residues" evidence="1">
    <location>
        <begin position="51"/>
        <end position="62"/>
    </location>
</feature>
<reference evidence="2" key="1">
    <citation type="submission" date="2018-04" db="EMBL/GenBank/DDBJ databases">
        <title>WGS assembly of Panicum hallii.</title>
        <authorList>
            <person name="Lovell J."/>
            <person name="Jenkins J."/>
            <person name="Lowry D."/>
            <person name="Mamidi S."/>
            <person name="Sreedasyam A."/>
            <person name="Weng X."/>
            <person name="Barry K."/>
            <person name="Bonette J."/>
            <person name="Campitelli B."/>
            <person name="Daum C."/>
            <person name="Gordon S."/>
            <person name="Gould B."/>
            <person name="Lipzen A."/>
            <person name="Macqueen A."/>
            <person name="Palacio-Mejia J."/>
            <person name="Plott C."/>
            <person name="Shakirov E."/>
            <person name="Shu S."/>
            <person name="Yoshinaga Y."/>
            <person name="Zane M."/>
            <person name="Rokhsar D."/>
            <person name="Grimwood J."/>
            <person name="Schmutz J."/>
            <person name="Juenger T."/>
        </authorList>
    </citation>
    <scope>NUCLEOTIDE SEQUENCE [LARGE SCALE GENOMIC DNA]</scope>
    <source>
        <strain evidence="2">FIL2</strain>
    </source>
</reference>
<organism evidence="2">
    <name type="scientific">Panicum hallii</name>
    <dbReference type="NCBI Taxonomy" id="206008"/>
    <lineage>
        <taxon>Eukaryota</taxon>
        <taxon>Viridiplantae</taxon>
        <taxon>Streptophyta</taxon>
        <taxon>Embryophyta</taxon>
        <taxon>Tracheophyta</taxon>
        <taxon>Spermatophyta</taxon>
        <taxon>Magnoliopsida</taxon>
        <taxon>Liliopsida</taxon>
        <taxon>Poales</taxon>
        <taxon>Poaceae</taxon>
        <taxon>PACMAD clade</taxon>
        <taxon>Panicoideae</taxon>
        <taxon>Panicodae</taxon>
        <taxon>Paniceae</taxon>
        <taxon>Panicinae</taxon>
        <taxon>Panicum</taxon>
        <taxon>Panicum sect. Panicum</taxon>
    </lineage>
</organism>
<dbReference type="EMBL" id="CM008048">
    <property type="protein sequence ID" value="PVH62032.1"/>
    <property type="molecule type" value="Genomic_DNA"/>
</dbReference>
<gene>
    <name evidence="2" type="ORF">PAHAL_3G188400</name>
</gene>
<feature type="region of interest" description="Disordered" evidence="1">
    <location>
        <begin position="38"/>
        <end position="68"/>
    </location>
</feature>
<dbReference type="Gramene" id="PVH62032">
    <property type="protein sequence ID" value="PVH62032"/>
    <property type="gene ID" value="PAHAL_3G188400"/>
</dbReference>
<evidence type="ECO:0000256" key="1">
    <source>
        <dbReference type="SAM" id="MobiDB-lite"/>
    </source>
</evidence>
<dbReference type="AlphaFoldDB" id="A0A2T8KIS2"/>
<sequence>MMIICHERYHQLIASSCYRLRQVVVFLLVQAVQPYGSQLPALRPPPPPHPPRCRLPRVHRLGRPPQRVPNPILLRRQLQPPQRERRRCLVTAQGCQSPPCRRHGGRPVAGAGAGRRLSIQTLPTKGGF</sequence>
<evidence type="ECO:0000313" key="2">
    <source>
        <dbReference type="EMBL" id="PVH62032.1"/>
    </source>
</evidence>
<protein>
    <submittedName>
        <fullName evidence="2">Uncharacterized protein</fullName>
    </submittedName>
</protein>
<proteinExistence type="predicted"/>